<accession>A0A844HPT4</accession>
<keyword evidence="2" id="KW-1185">Reference proteome</keyword>
<comment type="caution">
    <text evidence="1">The sequence shown here is derived from an EMBL/GenBank/DDBJ whole genome shotgun (WGS) entry which is preliminary data.</text>
</comment>
<dbReference type="EMBL" id="WMIG01000012">
    <property type="protein sequence ID" value="MTH61068.1"/>
    <property type="molecule type" value="Genomic_DNA"/>
</dbReference>
<protein>
    <submittedName>
        <fullName evidence="1">Uncharacterized protein</fullName>
    </submittedName>
</protein>
<reference evidence="1 2" key="1">
    <citation type="submission" date="2019-11" db="EMBL/GenBank/DDBJ databases">
        <authorList>
            <person name="Dong K."/>
        </authorList>
    </citation>
    <scope>NUCLEOTIDE SEQUENCE [LARGE SCALE GENOMIC DNA]</scope>
    <source>
        <strain evidence="1 2">NBRC 112902</strain>
    </source>
</reference>
<name>A0A844HPT4_9RHOB</name>
<proteinExistence type="predicted"/>
<evidence type="ECO:0000313" key="1">
    <source>
        <dbReference type="EMBL" id="MTH61068.1"/>
    </source>
</evidence>
<organism evidence="1 2">
    <name type="scientific">Paracoccus litorisediminis</name>
    <dbReference type="NCBI Taxonomy" id="2006130"/>
    <lineage>
        <taxon>Bacteria</taxon>
        <taxon>Pseudomonadati</taxon>
        <taxon>Pseudomonadota</taxon>
        <taxon>Alphaproteobacteria</taxon>
        <taxon>Rhodobacterales</taxon>
        <taxon>Paracoccaceae</taxon>
        <taxon>Paracoccus</taxon>
    </lineage>
</organism>
<evidence type="ECO:0000313" key="2">
    <source>
        <dbReference type="Proteomes" id="UP000449846"/>
    </source>
</evidence>
<dbReference type="AlphaFoldDB" id="A0A844HPT4"/>
<dbReference type="RefSeq" id="WP_155041001.1">
    <property type="nucleotide sequence ID" value="NZ_JBHGCD010000030.1"/>
</dbReference>
<gene>
    <name evidence="1" type="ORF">GL300_17815</name>
</gene>
<sequence>MAGQDASRSEAGWAQRLRFEACHIIARITGYFSEFWHIPVCLPTMARQTVPGHRFRVNAKGQRSLASKRVGSVADYSLYLPLRDKGRREDFLSDARPVMI</sequence>
<dbReference type="Proteomes" id="UP000449846">
    <property type="component" value="Unassembled WGS sequence"/>
</dbReference>